<sequence>MSEIKRVALNTLEPQKVSEKVIKKLCKTIRISVILPESNEDYCPEYNYKDQLASVKKKVKQNKGPNTNDLENGLDPFGDNDDDVRRIALQMEAKYGSGMTPPGVPKKKRKGKKDDYADIGMGYDETDSFIDNTDGYDEIIPQNVTTLHGGFYVNSGALVFKTDDEASSQASSSSSASSDSSSSESEGEDKAKTKIRKRVLETSEDSDSDTANNHKEKKAKLLQSQIPPTTTTTMQHAIKKKLFSKNKIQVKKFQSLEQQHKKTVKDLLRAKREDLDMSVPEELKTVEDNIEKESSKENKRPMNISSVTDAIESVVKQVIVDANQDKNQSQNGLAADLSTANVTNMTKKAADSQESLSTDSDFKTDVRKPGKEEETKLPDNLPPDIASIVSKLKEAGINYKGEGKKAFFTKEVNALLLSLEKKSKVLLSKSRIKVYEHLTKYVNFTKDTLIRRARLLELEEGEKRLVQLNVRLKDTIDSVMPQLLANYEQESQKILQKKFSKESADNEELKSLKLPKRKFQWSEEAKKLVKDILGVKKRCLALEGKHKDNLEEQITQFLRSAVLPLWPEGWMYMNNLTKVYNSMAENSKKTSKANVSMKSQKHSNLSITPITNGKSSGTEKIEITNSLTVTKVNSDVITKEPVTQMEKNHVMENHVHVPKSEVEQPSDLSAQSKKSDKYSKPEVLSFDTDLYTHLKSEKYANPEGQSDLSALLKKNEKPPKSEKHGKIEVLSLEKSSELIAQIQSKEKYVKIDGSQSDKYIKSDGLSFDKPSDLSAQLEKKDKSVKHEVLSLDKSSDLVAQIQSREKYVKTDSSSSDKYVKSDGLSIYKPSDLSAQSVKSDKSLKHDVLSTDKPSELKKNDKYAKFDVSLQDKPSDLSAHLKKSEKHAKLEVLSLDKSSDLLAQMKSREKYVKTDSTSSDKYVKPDGLLFDKPSDLSTHLNKTDKHAKFDVLSLDKSDPSSHLKKIEKHTKFDISSMDKSSALSAQLNKTDQHAKFDVLSLNKSDLSSHLKKSEKHSKLDLSALDKSSNLSTHINKTAKFDVSSLDKLDFSSHLKKSEKPAKLDVLSLDKPSNLSAHLNKTDKHAKYDVLSLDKSDLSSHSKKSEKHTKLDVLSLDKPSDLSTHSKKSDKYTKSFNKPSDLSTHSKKIDKHAKLEEKSSDLSAHSKKSELHNKLEVVTLDKSSDVLTHLKHKPEVLSAEKPPEISGHAKKNDMFKPYIQEPSIQKQNTENTTKHNEMFKPYADGVDKNVSDKSKYSFNSYSNKERRSSHSDRDRHGGRGYSEKRKHESHSSSDDKSPDLSKKPSSSSSTELSKFQMFKPYSESRYERSAMEQRPSSKAYSKEFVSSKATDEGGVIVKNDKATKKDDAKDENVSRGVNSSDKRKVIESYKRSSTDINPVDFYPVVSKHSIFHSSPLVTKSDGDGQKDIQMVMENLKALQKLSCSPVKNSDSSSSPVSVIAYNKTFSSPKTTSSSAHCSRTDANSRNELSGGFQDEFQKQFINSLQQMAAANASSSSKSGYKNGS</sequence>
<feature type="compositionally biased region" description="Basic and acidic residues" evidence="2">
    <location>
        <begin position="838"/>
        <end position="855"/>
    </location>
</feature>
<feature type="domain" description="Hpc2-related" evidence="3">
    <location>
        <begin position="108"/>
        <end position="158"/>
    </location>
</feature>
<evidence type="ECO:0000256" key="2">
    <source>
        <dbReference type="SAM" id="MobiDB-lite"/>
    </source>
</evidence>
<keyword evidence="1" id="KW-0597">Phosphoprotein</keyword>
<feature type="compositionally biased region" description="Low complexity" evidence="2">
    <location>
        <begin position="1301"/>
        <end position="1312"/>
    </location>
</feature>
<feature type="compositionally biased region" description="Basic and acidic residues" evidence="2">
    <location>
        <begin position="1261"/>
        <end position="1300"/>
    </location>
</feature>
<feature type="region of interest" description="Disordered" evidence="2">
    <location>
        <begin position="1463"/>
        <end position="1487"/>
    </location>
</feature>
<dbReference type="InterPro" id="IPR026947">
    <property type="entry name" value="UBN_middle_dom"/>
</dbReference>
<feature type="region of interest" description="Disordered" evidence="2">
    <location>
        <begin position="656"/>
        <end position="680"/>
    </location>
</feature>
<proteinExistence type="predicted"/>
<feature type="compositionally biased region" description="Basic and acidic residues" evidence="2">
    <location>
        <begin position="360"/>
        <end position="377"/>
    </location>
</feature>
<organism evidence="5 6">
    <name type="scientific">Psylliodes chrysocephalus</name>
    <dbReference type="NCBI Taxonomy" id="3402493"/>
    <lineage>
        <taxon>Eukaryota</taxon>
        <taxon>Metazoa</taxon>
        <taxon>Ecdysozoa</taxon>
        <taxon>Arthropoda</taxon>
        <taxon>Hexapoda</taxon>
        <taxon>Insecta</taxon>
        <taxon>Pterygota</taxon>
        <taxon>Neoptera</taxon>
        <taxon>Endopterygota</taxon>
        <taxon>Coleoptera</taxon>
        <taxon>Polyphaga</taxon>
        <taxon>Cucujiformia</taxon>
        <taxon>Chrysomeloidea</taxon>
        <taxon>Chrysomelidae</taxon>
        <taxon>Galerucinae</taxon>
        <taxon>Alticini</taxon>
        <taxon>Psylliodes</taxon>
    </lineage>
</organism>
<feature type="region of interest" description="Disordered" evidence="2">
    <location>
        <begin position="833"/>
        <end position="855"/>
    </location>
</feature>
<accession>A0A9P0DAH8</accession>
<feature type="compositionally biased region" description="Polar residues" evidence="2">
    <location>
        <begin position="222"/>
        <end position="231"/>
    </location>
</feature>
<feature type="compositionally biased region" description="Polar residues" evidence="2">
    <location>
        <begin position="346"/>
        <end position="359"/>
    </location>
</feature>
<feature type="compositionally biased region" description="Basic and acidic residues" evidence="2">
    <location>
        <begin position="1243"/>
        <end position="1253"/>
    </location>
</feature>
<gene>
    <name evidence="5" type="ORF">PSYICH_LOCUS13421</name>
</gene>
<feature type="region of interest" description="Disordered" evidence="2">
    <location>
        <begin position="804"/>
        <end position="823"/>
    </location>
</feature>
<evidence type="ECO:0000313" key="6">
    <source>
        <dbReference type="Proteomes" id="UP001153636"/>
    </source>
</evidence>
<dbReference type="GO" id="GO:0006325">
    <property type="term" value="P:chromatin organization"/>
    <property type="evidence" value="ECO:0007669"/>
    <property type="project" value="TreeGrafter"/>
</dbReference>
<feature type="region of interest" description="Disordered" evidence="2">
    <location>
        <begin position="1198"/>
        <end position="1380"/>
    </location>
</feature>
<feature type="region of interest" description="Disordered" evidence="2">
    <location>
        <begin position="95"/>
        <end position="116"/>
    </location>
</feature>
<dbReference type="Proteomes" id="UP001153636">
    <property type="component" value="Chromosome 7"/>
</dbReference>
<evidence type="ECO:0000256" key="1">
    <source>
        <dbReference type="ARBA" id="ARBA00022553"/>
    </source>
</evidence>
<dbReference type="OrthoDB" id="68076at2759"/>
<protein>
    <recommendedName>
        <fullName evidence="7">Ubinuclein-1</fullName>
    </recommendedName>
</protein>
<feature type="domain" description="Ubinuclein middle" evidence="4">
    <location>
        <begin position="377"/>
        <end position="578"/>
    </location>
</feature>
<reference evidence="5" key="1">
    <citation type="submission" date="2022-01" db="EMBL/GenBank/DDBJ databases">
        <authorList>
            <person name="King R."/>
        </authorList>
    </citation>
    <scope>NUCLEOTIDE SEQUENCE</scope>
</reference>
<feature type="region of interest" description="Disordered" evidence="2">
    <location>
        <begin position="168"/>
        <end position="231"/>
    </location>
</feature>
<evidence type="ECO:0000259" key="3">
    <source>
        <dbReference type="Pfam" id="PF08729"/>
    </source>
</evidence>
<dbReference type="EMBL" id="OV651819">
    <property type="protein sequence ID" value="CAH1112842.1"/>
    <property type="molecule type" value="Genomic_DNA"/>
</dbReference>
<feature type="compositionally biased region" description="Polar residues" evidence="2">
    <location>
        <begin position="1220"/>
        <end position="1229"/>
    </location>
</feature>
<feature type="compositionally biased region" description="Polar residues" evidence="2">
    <location>
        <begin position="1132"/>
        <end position="1141"/>
    </location>
</feature>
<dbReference type="PANTHER" id="PTHR21669">
    <property type="entry name" value="CAPZ-INTERACTING PROTEIN AND RELATED PROTEINS"/>
    <property type="match status" value="1"/>
</dbReference>
<evidence type="ECO:0008006" key="7">
    <source>
        <dbReference type="Google" id="ProtNLM"/>
    </source>
</evidence>
<dbReference type="Pfam" id="PF08729">
    <property type="entry name" value="HUN"/>
    <property type="match status" value="1"/>
</dbReference>
<keyword evidence="6" id="KW-1185">Reference proteome</keyword>
<dbReference type="PANTHER" id="PTHR21669:SF28">
    <property type="entry name" value="YEMANUCLEIN"/>
    <property type="match status" value="1"/>
</dbReference>
<feature type="compositionally biased region" description="Low complexity" evidence="2">
    <location>
        <begin position="168"/>
        <end position="184"/>
    </location>
</feature>
<dbReference type="GO" id="GO:0005634">
    <property type="term" value="C:nucleus"/>
    <property type="evidence" value="ECO:0007669"/>
    <property type="project" value="TreeGrafter"/>
</dbReference>
<feature type="compositionally biased region" description="Basic and acidic residues" evidence="2">
    <location>
        <begin position="1356"/>
        <end position="1371"/>
    </location>
</feature>
<feature type="compositionally biased region" description="Low complexity" evidence="2">
    <location>
        <begin position="1463"/>
        <end position="1475"/>
    </location>
</feature>
<evidence type="ECO:0000313" key="5">
    <source>
        <dbReference type="EMBL" id="CAH1112842.1"/>
    </source>
</evidence>
<dbReference type="InterPro" id="IPR014840">
    <property type="entry name" value="HRD"/>
</dbReference>
<dbReference type="Pfam" id="PF14075">
    <property type="entry name" value="UBN_AB"/>
    <property type="match status" value="1"/>
</dbReference>
<feature type="region of interest" description="Disordered" evidence="2">
    <location>
        <begin position="1116"/>
        <end position="1166"/>
    </location>
</feature>
<name>A0A9P0DAH8_9CUCU</name>
<feature type="region of interest" description="Disordered" evidence="2">
    <location>
        <begin position="346"/>
        <end position="382"/>
    </location>
</feature>
<evidence type="ECO:0000259" key="4">
    <source>
        <dbReference type="Pfam" id="PF14075"/>
    </source>
</evidence>
<feature type="compositionally biased region" description="Basic and acidic residues" evidence="2">
    <location>
        <begin position="1320"/>
        <end position="1329"/>
    </location>
</feature>
<feature type="region of interest" description="Disordered" evidence="2">
    <location>
        <begin position="596"/>
        <end position="616"/>
    </location>
</feature>